<protein>
    <submittedName>
        <fullName evidence="1">Uncharacterized protein</fullName>
    </submittedName>
</protein>
<organism evidence="1 2">
    <name type="scientific">Heyndrickxia camelliae</name>
    <dbReference type="NCBI Taxonomy" id="1707093"/>
    <lineage>
        <taxon>Bacteria</taxon>
        <taxon>Bacillati</taxon>
        <taxon>Bacillota</taxon>
        <taxon>Bacilli</taxon>
        <taxon>Bacillales</taxon>
        <taxon>Bacillaceae</taxon>
        <taxon>Heyndrickxia</taxon>
    </lineage>
</organism>
<gene>
    <name evidence="1" type="ORF">CWO92_18790</name>
</gene>
<proteinExistence type="predicted"/>
<sequence length="60" mass="6954">MNDTKELIRQCLEQRGDDDIDSLWINGKGENKKPVEYNALYDRVVSMSKVLNELEGRIVN</sequence>
<reference evidence="1 2" key="1">
    <citation type="submission" date="2017-11" db="EMBL/GenBank/DDBJ databases">
        <title>Bacillus camelliae sp. nov., isolated from pu'er tea.</title>
        <authorList>
            <person name="Niu L."/>
        </authorList>
    </citation>
    <scope>NUCLEOTIDE SEQUENCE [LARGE SCALE GENOMIC DNA]</scope>
    <source>
        <strain evidence="1 2">7578-1</strain>
    </source>
</reference>
<accession>A0A2N3LG63</accession>
<keyword evidence="2" id="KW-1185">Reference proteome</keyword>
<dbReference type="EMBL" id="PIQO01000017">
    <property type="protein sequence ID" value="PKR83611.1"/>
    <property type="molecule type" value="Genomic_DNA"/>
</dbReference>
<dbReference type="Proteomes" id="UP000233440">
    <property type="component" value="Unassembled WGS sequence"/>
</dbReference>
<dbReference type="AlphaFoldDB" id="A0A2N3LG63"/>
<evidence type="ECO:0000313" key="2">
    <source>
        <dbReference type="Proteomes" id="UP000233440"/>
    </source>
</evidence>
<comment type="caution">
    <text evidence="1">The sequence shown here is derived from an EMBL/GenBank/DDBJ whole genome shotgun (WGS) entry which is preliminary data.</text>
</comment>
<evidence type="ECO:0000313" key="1">
    <source>
        <dbReference type="EMBL" id="PKR83611.1"/>
    </source>
</evidence>
<dbReference type="OrthoDB" id="2804510at2"/>
<name>A0A2N3LG63_9BACI</name>